<keyword evidence="1" id="KW-1133">Transmembrane helix</keyword>
<keyword evidence="1" id="KW-0812">Transmembrane</keyword>
<dbReference type="Pfam" id="PF01944">
    <property type="entry name" value="SpoIIM"/>
    <property type="match status" value="1"/>
</dbReference>
<dbReference type="Proteomes" id="UP000178892">
    <property type="component" value="Unassembled WGS sequence"/>
</dbReference>
<dbReference type="STRING" id="1817825.A2720_02130"/>
<dbReference type="PANTHER" id="PTHR35337">
    <property type="entry name" value="SLR1478 PROTEIN"/>
    <property type="match status" value="1"/>
</dbReference>
<dbReference type="EMBL" id="MFEL01000006">
    <property type="protein sequence ID" value="OGE81692.1"/>
    <property type="molecule type" value="Genomic_DNA"/>
</dbReference>
<sequence length="199" mass="21924">MKRLWDYYKNLLWENRGWFRAAGWGLVIAFFLGMGLYYLNQDLLSAIIKVFEEKFGVEPALDFNLAWQIFIQNTAATAIALFLGILFGIAPFLIVGLNGVILGYVLAAIAAYEDNLLNVFYYVVTGLLPHGILEIPAFLLASAFGLKLGISWLSKGAAGQRQAALKKSFLEAAAIFPIVVVLLFLAALLEVFVSGKLLN</sequence>
<accession>A0A1F5NVZ8</accession>
<protein>
    <recommendedName>
        <fullName evidence="4">Stage II sporulation protein M</fullName>
    </recommendedName>
</protein>
<feature type="transmembrane region" description="Helical" evidence="1">
    <location>
        <begin position="132"/>
        <end position="153"/>
    </location>
</feature>
<keyword evidence="1" id="KW-0472">Membrane</keyword>
<dbReference type="AlphaFoldDB" id="A0A1F5NVZ8"/>
<comment type="caution">
    <text evidence="2">The sequence shown here is derived from an EMBL/GenBank/DDBJ whole genome shotgun (WGS) entry which is preliminary data.</text>
</comment>
<evidence type="ECO:0008006" key="4">
    <source>
        <dbReference type="Google" id="ProtNLM"/>
    </source>
</evidence>
<name>A0A1F5NVZ8_9BACT</name>
<feature type="transmembrane region" description="Helical" evidence="1">
    <location>
        <begin position="92"/>
        <end position="112"/>
    </location>
</feature>
<evidence type="ECO:0000256" key="1">
    <source>
        <dbReference type="SAM" id="Phobius"/>
    </source>
</evidence>
<reference evidence="2 3" key="1">
    <citation type="journal article" date="2016" name="Nat. Commun.">
        <title>Thousands of microbial genomes shed light on interconnected biogeochemical processes in an aquifer system.</title>
        <authorList>
            <person name="Anantharaman K."/>
            <person name="Brown C.T."/>
            <person name="Hug L.A."/>
            <person name="Sharon I."/>
            <person name="Castelle C.J."/>
            <person name="Probst A.J."/>
            <person name="Thomas B.C."/>
            <person name="Singh A."/>
            <person name="Wilkins M.J."/>
            <person name="Karaoz U."/>
            <person name="Brodie E.L."/>
            <person name="Williams K.H."/>
            <person name="Hubbard S.S."/>
            <person name="Banfield J.F."/>
        </authorList>
    </citation>
    <scope>NUCLEOTIDE SEQUENCE [LARGE SCALE GENOMIC DNA]</scope>
</reference>
<evidence type="ECO:0000313" key="3">
    <source>
        <dbReference type="Proteomes" id="UP000178892"/>
    </source>
</evidence>
<feature type="transmembrane region" description="Helical" evidence="1">
    <location>
        <begin position="21"/>
        <end position="39"/>
    </location>
</feature>
<evidence type="ECO:0000313" key="2">
    <source>
        <dbReference type="EMBL" id="OGE81692.1"/>
    </source>
</evidence>
<feature type="transmembrane region" description="Helical" evidence="1">
    <location>
        <begin position="65"/>
        <end position="85"/>
    </location>
</feature>
<gene>
    <name evidence="2" type="ORF">A2720_02130</name>
</gene>
<proteinExistence type="predicted"/>
<dbReference type="InterPro" id="IPR002798">
    <property type="entry name" value="SpoIIM-like"/>
</dbReference>
<dbReference type="PANTHER" id="PTHR35337:SF1">
    <property type="entry name" value="SLR1478 PROTEIN"/>
    <property type="match status" value="1"/>
</dbReference>
<feature type="transmembrane region" description="Helical" evidence="1">
    <location>
        <begin position="174"/>
        <end position="193"/>
    </location>
</feature>
<organism evidence="2 3">
    <name type="scientific">Candidatus Doudnabacteria bacterium RIFCSPHIGHO2_01_FULL_46_24</name>
    <dbReference type="NCBI Taxonomy" id="1817825"/>
    <lineage>
        <taxon>Bacteria</taxon>
        <taxon>Candidatus Doudnaibacteriota</taxon>
    </lineage>
</organism>